<dbReference type="Proteomes" id="UP000008701">
    <property type="component" value="Chromosome"/>
</dbReference>
<proteinExistence type="predicted"/>
<reference evidence="2 3" key="1">
    <citation type="submission" date="2006-12" db="EMBL/GenBank/DDBJ databases">
        <title>Complete sequence of Chlorobium phaeobacteroides DSM 266.</title>
        <authorList>
            <consortium name="US DOE Joint Genome Institute"/>
            <person name="Copeland A."/>
            <person name="Lucas S."/>
            <person name="Lapidus A."/>
            <person name="Barry K."/>
            <person name="Detter J.C."/>
            <person name="Glavina del Rio T."/>
            <person name="Hammon N."/>
            <person name="Israni S."/>
            <person name="Pitluck S."/>
            <person name="Goltsman E."/>
            <person name="Schmutz J."/>
            <person name="Larimer F."/>
            <person name="Land M."/>
            <person name="Hauser L."/>
            <person name="Mikhailova N."/>
            <person name="Li T."/>
            <person name="Overmann J."/>
            <person name="Bryant D.A."/>
            <person name="Richardson P."/>
        </authorList>
    </citation>
    <scope>NUCLEOTIDE SEQUENCE [LARGE SCALE GENOMIC DNA]</scope>
    <source>
        <strain evidence="2 3">DSM 266</strain>
    </source>
</reference>
<keyword evidence="1" id="KW-0812">Transmembrane</keyword>
<sequence precursor="true">MSSAKSFFLFHPSTFGSLLPLLSGIFSFCGFLQSQYSQITCHFSGSPAFAFSPFFSGFLMYHLTTYLPNLFFPFLLLFVLAGRTNAPGSALLLTIQEIYPPV</sequence>
<evidence type="ECO:0000256" key="1">
    <source>
        <dbReference type="SAM" id="Phobius"/>
    </source>
</evidence>
<evidence type="ECO:0000313" key="3">
    <source>
        <dbReference type="Proteomes" id="UP000008701"/>
    </source>
</evidence>
<dbReference type="HOGENOM" id="CLU_2272381_0_0_10"/>
<dbReference type="KEGG" id="cph:Cpha266_2530"/>
<gene>
    <name evidence="2" type="ordered locus">Cpha266_2530</name>
</gene>
<evidence type="ECO:0000313" key="2">
    <source>
        <dbReference type="EMBL" id="ABL66518.1"/>
    </source>
</evidence>
<feature type="transmembrane region" description="Helical" evidence="1">
    <location>
        <begin position="60"/>
        <end position="81"/>
    </location>
</feature>
<dbReference type="EMBL" id="CP000492">
    <property type="protein sequence ID" value="ABL66518.1"/>
    <property type="molecule type" value="Genomic_DNA"/>
</dbReference>
<dbReference type="AlphaFoldDB" id="A1BJE1"/>
<keyword evidence="3" id="KW-1185">Reference proteome</keyword>
<keyword evidence="1" id="KW-1133">Transmembrane helix</keyword>
<keyword evidence="1" id="KW-0472">Membrane</keyword>
<organism evidence="2 3">
    <name type="scientific">Chlorobium phaeobacteroides (strain DSM 266 / SMG 266 / 2430)</name>
    <dbReference type="NCBI Taxonomy" id="290317"/>
    <lineage>
        <taxon>Bacteria</taxon>
        <taxon>Pseudomonadati</taxon>
        <taxon>Chlorobiota</taxon>
        <taxon>Chlorobiia</taxon>
        <taxon>Chlorobiales</taxon>
        <taxon>Chlorobiaceae</taxon>
        <taxon>Chlorobium/Pelodictyon group</taxon>
        <taxon>Chlorobium</taxon>
    </lineage>
</organism>
<accession>A1BJE1</accession>
<name>A1BJE1_CHLPD</name>
<protein>
    <submittedName>
        <fullName evidence="2">Uncharacterized protein</fullName>
    </submittedName>
</protein>